<keyword evidence="1" id="KW-0479">Metal-binding</keyword>
<dbReference type="Gene3D" id="3.30.40.10">
    <property type="entry name" value="Zinc/RING finger domain, C3HC4 (zinc finger)"/>
    <property type="match status" value="1"/>
</dbReference>
<name>A0AAF0ISV4_9BASI</name>
<evidence type="ECO:0000259" key="5">
    <source>
        <dbReference type="PROSITE" id="PS50235"/>
    </source>
</evidence>
<evidence type="ECO:0000256" key="2">
    <source>
        <dbReference type="ARBA" id="ARBA00022771"/>
    </source>
</evidence>
<dbReference type="PROSITE" id="PS50235">
    <property type="entry name" value="USP_3"/>
    <property type="match status" value="1"/>
</dbReference>
<evidence type="ECO:0000256" key="4">
    <source>
        <dbReference type="PROSITE-ProRule" id="PRU00502"/>
    </source>
</evidence>
<reference evidence="7" key="1">
    <citation type="submission" date="2023-03" db="EMBL/GenBank/DDBJ databases">
        <title>Mating type loci evolution in Malassezia.</title>
        <authorList>
            <person name="Coelho M.A."/>
        </authorList>
    </citation>
    <scope>NUCLEOTIDE SEQUENCE</scope>
    <source>
        <strain evidence="7">CBS 7876</strain>
    </source>
</reference>
<dbReference type="EC" id="3.4.19.12" evidence="7"/>
<dbReference type="GO" id="GO:0016579">
    <property type="term" value="P:protein deubiquitination"/>
    <property type="evidence" value="ECO:0007669"/>
    <property type="project" value="InterPro"/>
</dbReference>
<dbReference type="InterPro" id="IPR018200">
    <property type="entry name" value="USP_CS"/>
</dbReference>
<dbReference type="GO" id="GO:0008270">
    <property type="term" value="F:zinc ion binding"/>
    <property type="evidence" value="ECO:0007669"/>
    <property type="project" value="UniProtKB-KW"/>
</dbReference>
<protein>
    <submittedName>
        <fullName evidence="7">Ubiquitinyl hydrolase 1</fullName>
        <ecNumber evidence="7">3.4.19.12</ecNumber>
    </submittedName>
</protein>
<dbReference type="InterPro" id="IPR001394">
    <property type="entry name" value="Peptidase_C19_UCH"/>
</dbReference>
<dbReference type="AlphaFoldDB" id="A0AAF0ISV4"/>
<dbReference type="GO" id="GO:0005829">
    <property type="term" value="C:cytosol"/>
    <property type="evidence" value="ECO:0007669"/>
    <property type="project" value="TreeGrafter"/>
</dbReference>
<keyword evidence="3" id="KW-0862">Zinc</keyword>
<dbReference type="PANTHER" id="PTHR24006:SF937">
    <property type="entry name" value="UBIQUITIN CARBOXYL-TERMINAL HYDROLASE"/>
    <property type="match status" value="1"/>
</dbReference>
<dbReference type="Pfam" id="PF00443">
    <property type="entry name" value="UCH"/>
    <property type="match status" value="1"/>
</dbReference>
<dbReference type="PROSITE" id="PS50271">
    <property type="entry name" value="ZF_UBP"/>
    <property type="match status" value="1"/>
</dbReference>
<dbReference type="InterPro" id="IPR013083">
    <property type="entry name" value="Znf_RING/FYVE/PHD"/>
</dbReference>
<feature type="domain" description="USP" evidence="5">
    <location>
        <begin position="190"/>
        <end position="566"/>
    </location>
</feature>
<dbReference type="PROSITE" id="PS00972">
    <property type="entry name" value="USP_1"/>
    <property type="match status" value="1"/>
</dbReference>
<dbReference type="PANTHER" id="PTHR24006">
    <property type="entry name" value="UBIQUITIN CARBOXYL-TERMINAL HYDROLASE"/>
    <property type="match status" value="1"/>
</dbReference>
<dbReference type="SUPFAM" id="SSF57850">
    <property type="entry name" value="RING/U-box"/>
    <property type="match status" value="1"/>
</dbReference>
<evidence type="ECO:0000313" key="7">
    <source>
        <dbReference type="EMBL" id="WFD02539.1"/>
    </source>
</evidence>
<dbReference type="InterPro" id="IPR001607">
    <property type="entry name" value="Znf_UBP"/>
</dbReference>
<dbReference type="Proteomes" id="UP001214603">
    <property type="component" value="Chromosome 2"/>
</dbReference>
<gene>
    <name evidence="7" type="ORF">MOBT1_001223</name>
</gene>
<evidence type="ECO:0000256" key="3">
    <source>
        <dbReference type="ARBA" id="ARBA00022833"/>
    </source>
</evidence>
<proteinExistence type="predicted"/>
<keyword evidence="7" id="KW-0378">Hydrolase</keyword>
<keyword evidence="8" id="KW-1185">Reference proteome</keyword>
<accession>A0AAF0ISV4</accession>
<dbReference type="EMBL" id="CP119935">
    <property type="protein sequence ID" value="WFD02539.1"/>
    <property type="molecule type" value="Genomic_DNA"/>
</dbReference>
<evidence type="ECO:0000313" key="8">
    <source>
        <dbReference type="Proteomes" id="UP001214603"/>
    </source>
</evidence>
<evidence type="ECO:0000259" key="6">
    <source>
        <dbReference type="PROSITE" id="PS50271"/>
    </source>
</evidence>
<feature type="domain" description="UBP-type" evidence="6">
    <location>
        <begin position="53"/>
        <end position="171"/>
    </location>
</feature>
<dbReference type="Pfam" id="PF02148">
    <property type="entry name" value="zf-UBP"/>
    <property type="match status" value="1"/>
</dbReference>
<dbReference type="GO" id="GO:0005634">
    <property type="term" value="C:nucleus"/>
    <property type="evidence" value="ECO:0007669"/>
    <property type="project" value="TreeGrafter"/>
</dbReference>
<dbReference type="GO" id="GO:0004843">
    <property type="term" value="F:cysteine-type deubiquitinase activity"/>
    <property type="evidence" value="ECO:0007669"/>
    <property type="project" value="UniProtKB-EC"/>
</dbReference>
<keyword evidence="2 4" id="KW-0863">Zinc-finger</keyword>
<organism evidence="7 8">
    <name type="scientific">Malassezia obtusa</name>
    <dbReference type="NCBI Taxonomy" id="76774"/>
    <lineage>
        <taxon>Eukaryota</taxon>
        <taxon>Fungi</taxon>
        <taxon>Dikarya</taxon>
        <taxon>Basidiomycota</taxon>
        <taxon>Ustilaginomycotina</taxon>
        <taxon>Malasseziomycetes</taxon>
        <taxon>Malasseziales</taxon>
        <taxon>Malasseziaceae</taxon>
        <taxon>Malassezia</taxon>
    </lineage>
</organism>
<evidence type="ECO:0000256" key="1">
    <source>
        <dbReference type="ARBA" id="ARBA00022723"/>
    </source>
</evidence>
<dbReference type="InterPro" id="IPR038765">
    <property type="entry name" value="Papain-like_cys_pep_sf"/>
</dbReference>
<dbReference type="InterPro" id="IPR050164">
    <property type="entry name" value="Peptidase_C19"/>
</dbReference>
<dbReference type="Gene3D" id="3.90.70.10">
    <property type="entry name" value="Cysteine proteinases"/>
    <property type="match status" value="1"/>
</dbReference>
<dbReference type="InterPro" id="IPR028889">
    <property type="entry name" value="USP"/>
</dbReference>
<dbReference type="SUPFAM" id="SSF54001">
    <property type="entry name" value="Cysteine proteinases"/>
    <property type="match status" value="1"/>
</dbReference>
<sequence>MPARGEVPERLHALPPERLGCAHLGAAARPAVEALLERYAAALRYGRRIQEGTLRPHDADDAPRAKRPRLPYPTCAVCRLELRRPFVCLECAHMACFFHDPITDAAGAAPAAGDGAEVGTSHAGLHLAEEGHAYACDMVHGTLFCSACDDVVYDPRFEYVRRVEQRRSRVHRADERALDTMAAQDALAPRGLRNMGATCFLNVILQSFLHNPLLRNYFLSDRHNAALCAVGKDCLACEMDKLYAEFYARPERRGPYGPTSFLYAIWVDSSSTELSQTGQHDAQEMFISALNGIHGALTQHAHERAQLPHFPLDQPDVHAQLYDRAEHRAPADNKSTLDHGAGCPCVVHRTFCGVLQSTVTCLRCGKATHTREPFLDLSLDVRSDDGRDRADDAGLAALGKKKKPAKKDDRAARAAQSLHACLARYCSPEQLGEASYRCSECQDSARAVKQLALLHLPPVLCIQLKRYEHLAGATKVDARVSFPLVIDVRDCCVEDEEDEEHPRDPAACLYELFTVVVHEGSLTSGHYTNFSRWRHQWYRFDDDKVAPASVAQVLDAKAYQLFYLRRSLYNQPSHGLH</sequence>